<dbReference type="InterPro" id="IPR002173">
    <property type="entry name" value="Carboh/pur_kinase_PfkB_CS"/>
</dbReference>
<name>A0A017H9W3_9RHOB</name>
<evidence type="ECO:0000256" key="5">
    <source>
        <dbReference type="ARBA" id="ARBA00022840"/>
    </source>
</evidence>
<proteinExistence type="inferred from homology"/>
<dbReference type="EC" id="2.7.1.4" evidence="7"/>
<dbReference type="PANTHER" id="PTHR43085:SF1">
    <property type="entry name" value="PSEUDOURIDINE KINASE-RELATED"/>
    <property type="match status" value="1"/>
</dbReference>
<evidence type="ECO:0000313" key="8">
    <source>
        <dbReference type="Proteomes" id="UP000025047"/>
    </source>
</evidence>
<keyword evidence="3" id="KW-0547">Nucleotide-binding</keyword>
<dbReference type="eggNOG" id="COG0524">
    <property type="taxonomic scope" value="Bacteria"/>
</dbReference>
<dbReference type="STRING" id="1122180.Lokhon_02592"/>
<dbReference type="EMBL" id="APGJ01000007">
    <property type="protein sequence ID" value="EYD70948.1"/>
    <property type="molecule type" value="Genomic_DNA"/>
</dbReference>
<protein>
    <submittedName>
        <fullName evidence="7">Fructokinase</fullName>
        <ecNumber evidence="7">2.7.1.4</ecNumber>
    </submittedName>
</protein>
<keyword evidence="2 7" id="KW-0808">Transferase</keyword>
<dbReference type="CDD" id="cd01167">
    <property type="entry name" value="bac_FRK"/>
    <property type="match status" value="1"/>
</dbReference>
<dbReference type="HOGENOM" id="CLU_027634_6_2_5"/>
<sequence length="304" mass="32293">MILACGEALIDMLPRRTEDGETAFAPYAGGAVFNTAIAMGRLGAPVGFFSGISSDMFGDLLRETLEASRVDSFPAHISDRPTTLAFVRLVDGHATYDFYDENTAGRMLTEADLPGPGAEALFFGGISLVVEPCASAYEALQARESEARVTMIDPNIRPSFIRDEASYRARIERMIARADIVKVSDEDLHWLEGKGETADLARAMLAKGPKLVCITEGSKGATGYTAEHSVHVPAPKVTVADTVGAGDTFNAGVLASLHKADLLNKADIATLDEDEIRDALALGAQAAAVTVSRAGANPPWDHEL</sequence>
<keyword evidence="5" id="KW-0067">ATP-binding</keyword>
<keyword evidence="8" id="KW-1185">Reference proteome</keyword>
<evidence type="ECO:0000313" key="7">
    <source>
        <dbReference type="EMBL" id="EYD70948.1"/>
    </source>
</evidence>
<evidence type="ECO:0000259" key="6">
    <source>
        <dbReference type="Pfam" id="PF00294"/>
    </source>
</evidence>
<evidence type="ECO:0000256" key="4">
    <source>
        <dbReference type="ARBA" id="ARBA00022777"/>
    </source>
</evidence>
<evidence type="ECO:0000256" key="3">
    <source>
        <dbReference type="ARBA" id="ARBA00022741"/>
    </source>
</evidence>
<dbReference type="GO" id="GO:0005524">
    <property type="term" value="F:ATP binding"/>
    <property type="evidence" value="ECO:0007669"/>
    <property type="project" value="UniProtKB-KW"/>
</dbReference>
<dbReference type="AlphaFoldDB" id="A0A017H9W3"/>
<dbReference type="PANTHER" id="PTHR43085">
    <property type="entry name" value="HEXOKINASE FAMILY MEMBER"/>
    <property type="match status" value="1"/>
</dbReference>
<dbReference type="InterPro" id="IPR011611">
    <property type="entry name" value="PfkB_dom"/>
</dbReference>
<gene>
    <name evidence="7" type="ORF">Lokhon_02592</name>
</gene>
<dbReference type="Gene3D" id="3.40.1190.20">
    <property type="match status" value="1"/>
</dbReference>
<dbReference type="InterPro" id="IPR029056">
    <property type="entry name" value="Ribokinase-like"/>
</dbReference>
<dbReference type="Pfam" id="PF00294">
    <property type="entry name" value="PfkB"/>
    <property type="match status" value="1"/>
</dbReference>
<feature type="domain" description="Carbohydrate kinase PfkB" evidence="6">
    <location>
        <begin position="6"/>
        <end position="301"/>
    </location>
</feature>
<dbReference type="RefSeq" id="WP_017927042.1">
    <property type="nucleotide sequence ID" value="NZ_KB822995.1"/>
</dbReference>
<dbReference type="Proteomes" id="UP000025047">
    <property type="component" value="Unassembled WGS sequence"/>
</dbReference>
<evidence type="ECO:0000256" key="2">
    <source>
        <dbReference type="ARBA" id="ARBA00022679"/>
    </source>
</evidence>
<keyword evidence="4 7" id="KW-0418">Kinase</keyword>
<dbReference type="OrthoDB" id="9795789at2"/>
<dbReference type="PROSITE" id="PS00584">
    <property type="entry name" value="PFKB_KINASES_2"/>
    <property type="match status" value="1"/>
</dbReference>
<dbReference type="PATRIC" id="fig|1122180.6.peg.2576"/>
<evidence type="ECO:0000256" key="1">
    <source>
        <dbReference type="ARBA" id="ARBA00010688"/>
    </source>
</evidence>
<dbReference type="SUPFAM" id="SSF53613">
    <property type="entry name" value="Ribokinase-like"/>
    <property type="match status" value="1"/>
</dbReference>
<dbReference type="InterPro" id="IPR050306">
    <property type="entry name" value="PfkB_Carbo_kinase"/>
</dbReference>
<organism evidence="7 8">
    <name type="scientific">Limimaricola hongkongensis DSM 17492</name>
    <dbReference type="NCBI Taxonomy" id="1122180"/>
    <lineage>
        <taxon>Bacteria</taxon>
        <taxon>Pseudomonadati</taxon>
        <taxon>Pseudomonadota</taxon>
        <taxon>Alphaproteobacteria</taxon>
        <taxon>Rhodobacterales</taxon>
        <taxon>Paracoccaceae</taxon>
        <taxon>Limimaricola</taxon>
    </lineage>
</organism>
<comment type="similarity">
    <text evidence="1">Belongs to the carbohydrate kinase PfkB family.</text>
</comment>
<dbReference type="GO" id="GO:0008865">
    <property type="term" value="F:fructokinase activity"/>
    <property type="evidence" value="ECO:0007669"/>
    <property type="project" value="UniProtKB-EC"/>
</dbReference>
<reference evidence="7 8" key="1">
    <citation type="submission" date="2013-03" db="EMBL/GenBank/DDBJ databases">
        <authorList>
            <person name="Fiebig A."/>
            <person name="Goeker M."/>
            <person name="Klenk H.-P.P."/>
        </authorList>
    </citation>
    <scope>NUCLEOTIDE SEQUENCE [LARGE SCALE GENOMIC DNA]</scope>
    <source>
        <strain evidence="7 8">DSM 17492</strain>
    </source>
</reference>
<accession>A0A017H9W3</accession>
<comment type="caution">
    <text evidence="7">The sequence shown here is derived from an EMBL/GenBank/DDBJ whole genome shotgun (WGS) entry which is preliminary data.</text>
</comment>